<evidence type="ECO:0000256" key="1">
    <source>
        <dbReference type="SAM" id="MobiDB-lite"/>
    </source>
</evidence>
<comment type="caution">
    <text evidence="2">The sequence shown here is derived from an EMBL/GenBank/DDBJ whole genome shotgun (WGS) entry which is preliminary data.</text>
</comment>
<evidence type="ECO:0000313" key="2">
    <source>
        <dbReference type="EMBL" id="GFT91007.1"/>
    </source>
</evidence>
<reference evidence="2" key="1">
    <citation type="submission" date="2020-08" db="EMBL/GenBank/DDBJ databases">
        <title>Multicomponent nature underlies the extraordinary mechanical properties of spider dragline silk.</title>
        <authorList>
            <person name="Kono N."/>
            <person name="Nakamura H."/>
            <person name="Mori M."/>
            <person name="Yoshida Y."/>
            <person name="Ohtoshi R."/>
            <person name="Malay A.D."/>
            <person name="Moran D.A.P."/>
            <person name="Tomita M."/>
            <person name="Numata K."/>
            <person name="Arakawa K."/>
        </authorList>
    </citation>
    <scope>NUCLEOTIDE SEQUENCE</scope>
</reference>
<name>A0A8X6PYK2_NEPPI</name>
<feature type="region of interest" description="Disordered" evidence="1">
    <location>
        <begin position="74"/>
        <end position="100"/>
    </location>
</feature>
<protein>
    <submittedName>
        <fullName evidence="2">Uncharacterized protein</fullName>
    </submittedName>
</protein>
<accession>A0A8X6PYK2</accession>
<dbReference type="EMBL" id="BMAW01074179">
    <property type="protein sequence ID" value="GFT91007.1"/>
    <property type="molecule type" value="Genomic_DNA"/>
</dbReference>
<dbReference type="AlphaFoldDB" id="A0A8X6PYK2"/>
<evidence type="ECO:0000313" key="3">
    <source>
        <dbReference type="Proteomes" id="UP000887013"/>
    </source>
</evidence>
<sequence length="100" mass="11373">MMRGPTLLESGGLWSAYFLFRSNDQCFRVVLEGGWGVARGRSQGSWVIRVMVTTPSEDWQKGVDPVILSEVEEERLREEKEERTGSLSPEHGNKTKKSCR</sequence>
<dbReference type="Proteomes" id="UP000887013">
    <property type="component" value="Unassembled WGS sequence"/>
</dbReference>
<proteinExistence type="predicted"/>
<organism evidence="2 3">
    <name type="scientific">Nephila pilipes</name>
    <name type="common">Giant wood spider</name>
    <name type="synonym">Nephila maculata</name>
    <dbReference type="NCBI Taxonomy" id="299642"/>
    <lineage>
        <taxon>Eukaryota</taxon>
        <taxon>Metazoa</taxon>
        <taxon>Ecdysozoa</taxon>
        <taxon>Arthropoda</taxon>
        <taxon>Chelicerata</taxon>
        <taxon>Arachnida</taxon>
        <taxon>Araneae</taxon>
        <taxon>Araneomorphae</taxon>
        <taxon>Entelegynae</taxon>
        <taxon>Araneoidea</taxon>
        <taxon>Nephilidae</taxon>
        <taxon>Nephila</taxon>
    </lineage>
</organism>
<keyword evidence="3" id="KW-1185">Reference proteome</keyword>
<gene>
    <name evidence="2" type="ORF">NPIL_15591</name>
</gene>
<feature type="compositionally biased region" description="Basic and acidic residues" evidence="1">
    <location>
        <begin position="74"/>
        <end position="84"/>
    </location>
</feature>